<reference evidence="4 5" key="1">
    <citation type="submission" date="2019-06" db="EMBL/GenBank/DDBJ databases">
        <title>Sequencing the genomes of 1000 actinobacteria strains.</title>
        <authorList>
            <person name="Klenk H.-P."/>
        </authorList>
    </citation>
    <scope>NUCLEOTIDE SEQUENCE [LARGE SCALE GENOMIC DNA]</scope>
    <source>
        <strain evidence="4 5">DSM 45679</strain>
    </source>
</reference>
<accession>A0A542CTH5</accession>
<evidence type="ECO:0000259" key="2">
    <source>
        <dbReference type="Pfam" id="PF10979"/>
    </source>
</evidence>
<feature type="domain" description="DUF7168" evidence="3">
    <location>
        <begin position="293"/>
        <end position="391"/>
    </location>
</feature>
<dbReference type="RefSeq" id="WP_142003401.1">
    <property type="nucleotide sequence ID" value="NZ_VFML01000002.1"/>
</dbReference>
<organism evidence="4 5">
    <name type="scientific">Amycolatopsis cihanbeyliensis</name>
    <dbReference type="NCBI Taxonomy" id="1128664"/>
    <lineage>
        <taxon>Bacteria</taxon>
        <taxon>Bacillati</taxon>
        <taxon>Actinomycetota</taxon>
        <taxon>Actinomycetes</taxon>
        <taxon>Pseudonocardiales</taxon>
        <taxon>Pseudonocardiaceae</taxon>
        <taxon>Amycolatopsis</taxon>
    </lineage>
</organism>
<proteinExistence type="predicted"/>
<protein>
    <submittedName>
        <fullName evidence="4">Uncharacterized protein DUF2786</fullName>
    </submittedName>
</protein>
<feature type="compositionally biased region" description="Basic residues" evidence="1">
    <location>
        <begin position="1"/>
        <end position="22"/>
    </location>
</feature>
<evidence type="ECO:0000259" key="3">
    <source>
        <dbReference type="Pfam" id="PF23771"/>
    </source>
</evidence>
<gene>
    <name evidence="4" type="ORF">FB471_6293</name>
</gene>
<name>A0A542CTH5_AMYCI</name>
<evidence type="ECO:0000313" key="5">
    <source>
        <dbReference type="Proteomes" id="UP000320876"/>
    </source>
</evidence>
<dbReference type="InterPro" id="IPR055592">
    <property type="entry name" value="DUF7168"/>
</dbReference>
<dbReference type="InterPro" id="IPR024498">
    <property type="entry name" value="DUF2786"/>
</dbReference>
<dbReference type="Pfam" id="PF10979">
    <property type="entry name" value="DUF2786"/>
    <property type="match status" value="1"/>
</dbReference>
<evidence type="ECO:0000256" key="1">
    <source>
        <dbReference type="SAM" id="MobiDB-lite"/>
    </source>
</evidence>
<dbReference type="AlphaFoldDB" id="A0A542CTH5"/>
<dbReference type="OrthoDB" id="3508128at2"/>
<feature type="domain" description="DUF2786" evidence="2">
    <location>
        <begin position="227"/>
        <end position="265"/>
    </location>
</feature>
<keyword evidence="5" id="KW-1185">Reference proteome</keyword>
<dbReference type="EMBL" id="VFML01000002">
    <property type="protein sequence ID" value="TQI94137.1"/>
    <property type="molecule type" value="Genomic_DNA"/>
</dbReference>
<dbReference type="Proteomes" id="UP000320876">
    <property type="component" value="Unassembled WGS sequence"/>
</dbReference>
<dbReference type="Pfam" id="PF23771">
    <property type="entry name" value="DUF7168"/>
    <property type="match status" value="1"/>
</dbReference>
<sequence>MSRRNREKRNAKAKQRARRRRGPTPPRDDYGSYDDGYCDCPRCTGAEPSTPSEMVATTLLAAANGHLHGDASAPAECAGELTSARSGVRTAELGAGVGLAFGWVLGGLWERGWLPVDVWQVTRRRLDARAAGLVIDAIAAEHAQYAPAGVHERWANQLGELEADRWWDESRPYLEQWAERRGLGIEQVVVTAITLLGLLVSLPELPRILPLPGTATRHGAVAGVDQKVLSRVRALLAKAESTDYPEEAEALSAKAQELMNRHAFERALLDAETYQPQVATSRRVWLDSPYADAKAQLVHVIAEANRSRAVHHDKIGFVSLVGEEMDLEIVELLVTSLLVQATKAMVAEGSQKTRTGGSRTRSFRQSFLIAYAVRIGERLTSEEAAAQDLAEDPRLLPVLADRGEAVDAAVGEMFGGFLYEKKAGSARDGAGWAAGRAAADLASLELDRGAVTS</sequence>
<comment type="caution">
    <text evidence="4">The sequence shown here is derived from an EMBL/GenBank/DDBJ whole genome shotgun (WGS) entry which is preliminary data.</text>
</comment>
<feature type="region of interest" description="Disordered" evidence="1">
    <location>
        <begin position="1"/>
        <end position="31"/>
    </location>
</feature>
<evidence type="ECO:0000313" key="4">
    <source>
        <dbReference type="EMBL" id="TQI94137.1"/>
    </source>
</evidence>